<evidence type="ECO:0000313" key="1">
    <source>
        <dbReference type="EMBL" id="QDS96767.1"/>
    </source>
</evidence>
<protein>
    <submittedName>
        <fullName evidence="1">Uncharacterized protein</fullName>
    </submittedName>
</protein>
<proteinExistence type="predicted"/>
<sequence>MHVEFLCWRLIAQQGLAFSTTSVRLKSYNLSPLTPSAIFPSLMFWRFANALLVAWFAVVALGVPLPAGNVSGGSAEKQAAGERFPCENCPCGCNTAEKCWNNCCCHSPAERLAWAKREGVTPPAYVVAAAAKQAPVRTCCSKCGSCSTAETPPNSSPEKTLKQPNGKPSIIVLKAMQCQGLSFASHGIALAPPPERVSVAWNIPVEPSTVVLPALASDPVFSPPTPPPQVS</sequence>
<reference evidence="1 2" key="1">
    <citation type="submission" date="2019-02" db="EMBL/GenBank/DDBJ databases">
        <title>Deep-cultivation of Planctomycetes and their phenomic and genomic characterization uncovers novel biology.</title>
        <authorList>
            <person name="Wiegand S."/>
            <person name="Jogler M."/>
            <person name="Boedeker C."/>
            <person name="Pinto D."/>
            <person name="Vollmers J."/>
            <person name="Rivas-Marin E."/>
            <person name="Kohn T."/>
            <person name="Peeters S.H."/>
            <person name="Heuer A."/>
            <person name="Rast P."/>
            <person name="Oberbeckmann S."/>
            <person name="Bunk B."/>
            <person name="Jeske O."/>
            <person name="Meyerdierks A."/>
            <person name="Storesund J.E."/>
            <person name="Kallscheuer N."/>
            <person name="Luecker S."/>
            <person name="Lage O.M."/>
            <person name="Pohl T."/>
            <person name="Merkel B.J."/>
            <person name="Hornburger P."/>
            <person name="Mueller R.-W."/>
            <person name="Bruemmer F."/>
            <person name="Labrenz M."/>
            <person name="Spormann A.M."/>
            <person name="Op den Camp H."/>
            <person name="Overmann J."/>
            <person name="Amann R."/>
            <person name="Jetten M.S.M."/>
            <person name="Mascher T."/>
            <person name="Medema M.H."/>
            <person name="Devos D.P."/>
            <person name="Kaster A.-K."/>
            <person name="Ovreas L."/>
            <person name="Rohde M."/>
            <person name="Galperin M.Y."/>
            <person name="Jogler C."/>
        </authorList>
    </citation>
    <scope>NUCLEOTIDE SEQUENCE [LARGE SCALE GENOMIC DNA]</scope>
    <source>
        <strain evidence="1 2">HG15A2</strain>
    </source>
</reference>
<keyword evidence="2" id="KW-1185">Reference proteome</keyword>
<evidence type="ECO:0000313" key="2">
    <source>
        <dbReference type="Proteomes" id="UP000319852"/>
    </source>
</evidence>
<accession>A0A517MPQ1</accession>
<dbReference type="EMBL" id="CP036263">
    <property type="protein sequence ID" value="QDS96767.1"/>
    <property type="molecule type" value="Genomic_DNA"/>
</dbReference>
<dbReference type="AlphaFoldDB" id="A0A517MPQ1"/>
<name>A0A517MPQ1_9BACT</name>
<gene>
    <name evidence="1" type="ORF">HG15A2_00250</name>
</gene>
<dbReference type="KEGG" id="amob:HG15A2_00250"/>
<dbReference type="Proteomes" id="UP000319852">
    <property type="component" value="Chromosome"/>
</dbReference>
<organism evidence="1 2">
    <name type="scientific">Adhaeretor mobilis</name>
    <dbReference type="NCBI Taxonomy" id="1930276"/>
    <lineage>
        <taxon>Bacteria</taxon>
        <taxon>Pseudomonadati</taxon>
        <taxon>Planctomycetota</taxon>
        <taxon>Planctomycetia</taxon>
        <taxon>Pirellulales</taxon>
        <taxon>Lacipirellulaceae</taxon>
        <taxon>Adhaeretor</taxon>
    </lineage>
</organism>